<dbReference type="PANTHER" id="PTHR23090:SF9">
    <property type="entry name" value="GLUTAMINE-DEPENDENT NAD(+) SYNTHETASE"/>
    <property type="match status" value="1"/>
</dbReference>
<comment type="catalytic activity">
    <reaction evidence="7 8">
        <text>deamido-NAD(+) + L-glutamine + ATP + H2O = L-glutamate + AMP + diphosphate + NAD(+) + H(+)</text>
        <dbReference type="Rhea" id="RHEA:24384"/>
        <dbReference type="ChEBI" id="CHEBI:15377"/>
        <dbReference type="ChEBI" id="CHEBI:15378"/>
        <dbReference type="ChEBI" id="CHEBI:29985"/>
        <dbReference type="ChEBI" id="CHEBI:30616"/>
        <dbReference type="ChEBI" id="CHEBI:33019"/>
        <dbReference type="ChEBI" id="CHEBI:57540"/>
        <dbReference type="ChEBI" id="CHEBI:58359"/>
        <dbReference type="ChEBI" id="CHEBI:58437"/>
        <dbReference type="ChEBI" id="CHEBI:456215"/>
        <dbReference type="EC" id="6.3.5.1"/>
    </reaction>
</comment>
<dbReference type="SUPFAM" id="SSF56317">
    <property type="entry name" value="Carbon-nitrogen hydrolase"/>
    <property type="match status" value="1"/>
</dbReference>
<keyword evidence="6 7" id="KW-0520">NAD</keyword>
<evidence type="ECO:0000256" key="2">
    <source>
        <dbReference type="ARBA" id="ARBA00007145"/>
    </source>
</evidence>
<organism evidence="12 13">
    <name type="scientific">Horticoccus luteus</name>
    <dbReference type="NCBI Taxonomy" id="2862869"/>
    <lineage>
        <taxon>Bacteria</taxon>
        <taxon>Pseudomonadati</taxon>
        <taxon>Verrucomicrobiota</taxon>
        <taxon>Opitutia</taxon>
        <taxon>Opitutales</taxon>
        <taxon>Opitutaceae</taxon>
        <taxon>Horticoccus</taxon>
    </lineage>
</organism>
<dbReference type="UniPathway" id="UPA00253">
    <property type="reaction ID" value="UER00334"/>
</dbReference>
<dbReference type="InterPro" id="IPR003010">
    <property type="entry name" value="C-N_Hydrolase"/>
</dbReference>
<accession>A0A8F9XF70</accession>
<dbReference type="GO" id="GO:0003952">
    <property type="term" value="F:NAD+ synthase (glutamine-hydrolyzing) activity"/>
    <property type="evidence" value="ECO:0007669"/>
    <property type="project" value="UniProtKB-UniRule"/>
</dbReference>
<evidence type="ECO:0000256" key="8">
    <source>
        <dbReference type="PIRNR" id="PIRNR006630"/>
    </source>
</evidence>
<dbReference type="GO" id="GO:0005737">
    <property type="term" value="C:cytoplasm"/>
    <property type="evidence" value="ECO:0007669"/>
    <property type="project" value="InterPro"/>
</dbReference>
<evidence type="ECO:0000256" key="4">
    <source>
        <dbReference type="ARBA" id="ARBA00022741"/>
    </source>
</evidence>
<dbReference type="HAMAP" id="MF_02090">
    <property type="entry name" value="NadE_glutamine_dep"/>
    <property type="match status" value="1"/>
</dbReference>
<evidence type="ECO:0000256" key="6">
    <source>
        <dbReference type="ARBA" id="ARBA00023027"/>
    </source>
</evidence>
<feature type="domain" description="CN hydrolase" evidence="11">
    <location>
        <begin position="1"/>
        <end position="259"/>
    </location>
</feature>
<gene>
    <name evidence="7" type="primary">nadE</name>
    <name evidence="12" type="ORF">K0B96_10575</name>
</gene>
<feature type="binding site" evidence="7">
    <location>
        <position position="381"/>
    </location>
    <ligand>
        <name>deamido-NAD(+)</name>
        <dbReference type="ChEBI" id="CHEBI:58437"/>
        <note>ligand shared between two neighboring subunits</note>
    </ligand>
</feature>
<dbReference type="GO" id="GO:0008795">
    <property type="term" value="F:NAD+ synthase activity"/>
    <property type="evidence" value="ECO:0007669"/>
    <property type="project" value="UniProtKB-UniRule"/>
</dbReference>
<comment type="similarity">
    <text evidence="2 7 8">In the C-terminal section; belongs to the NAD synthetase family.</text>
</comment>
<evidence type="ECO:0000256" key="9">
    <source>
        <dbReference type="PROSITE-ProRule" id="PRU10139"/>
    </source>
</evidence>
<dbReference type="PIRSF" id="PIRSF006630">
    <property type="entry name" value="NADS_GAT"/>
    <property type="match status" value="1"/>
</dbReference>
<feature type="binding site" evidence="7">
    <location>
        <position position="192"/>
    </location>
    <ligand>
        <name>L-glutamine</name>
        <dbReference type="ChEBI" id="CHEBI:58359"/>
    </ligand>
</feature>
<dbReference type="SUPFAM" id="SSF52402">
    <property type="entry name" value="Adenine nucleotide alpha hydrolases-like"/>
    <property type="match status" value="1"/>
</dbReference>
<dbReference type="Proteomes" id="UP000825051">
    <property type="component" value="Chromosome"/>
</dbReference>
<dbReference type="InterPro" id="IPR022310">
    <property type="entry name" value="NAD/GMP_synthase"/>
</dbReference>
<comment type="similarity">
    <text evidence="10">Belongs to the NAD synthetase family.</text>
</comment>
<dbReference type="GO" id="GO:0009435">
    <property type="term" value="P:NAD+ biosynthetic process"/>
    <property type="evidence" value="ECO:0007669"/>
    <property type="project" value="UniProtKB-UniRule"/>
</dbReference>
<sequence length="549" mass="59547">MRIGLAQLNPTVGDLAGNARKILAVYRQLVTQGAELIVFPELAVCGYPPRDLLFKRRFVSDVEETLRGLAAEIGEVPAVIGTVTKNVSGSGRPFFNTAAFCHRGVIPVNAHKCLLPTYDVFDEDRYFEPAPGPTVVAHNGHRIGITICEDIWTHPMINTRQLYRGVSPMNQLVAQKCDLMVNLSASPWHYDKGRVRHALVTDAARALGCPVVYVNAVGGNDELIFDGRSLAADPAGRVTLGLAAFREETAVIDTAAPSTTPVTAPTFSQPELANIYDALVLGLRDYAHKSGFKRALIALSGGIDSALVAVLAREAFGAENLLGVSLPSAISSQHSRDDARVLAENLGIRFETIAIADAVAATESALGPIFADRPRDVTEENIQARIRGVLMMALSNKFGSLLLTTGNKSEVAVGYCTLYGDMAGGLAVISDVFKTQVYALSRWINRDREIIPRHTIEKAPSAELRPDQVDQDSLPPYEILDAILKGYVEEGLSRRDLVERGFVEAVVNDIARKVDLNEYKRKQAAPGLKITPLAFGVGRRIPIVQKYVS</sequence>
<dbReference type="Pfam" id="PF00795">
    <property type="entry name" value="CN_hydrolase"/>
    <property type="match status" value="1"/>
</dbReference>
<keyword evidence="13" id="KW-1185">Reference proteome</keyword>
<dbReference type="PANTHER" id="PTHR23090">
    <property type="entry name" value="NH 3 /GLUTAMINE-DEPENDENT NAD + SYNTHETASE"/>
    <property type="match status" value="1"/>
</dbReference>
<feature type="active site" description="For glutaminase activity" evidence="7">
    <location>
        <position position="112"/>
    </location>
</feature>
<feature type="binding site" evidence="7">
    <location>
        <position position="186"/>
    </location>
    <ligand>
        <name>L-glutamine</name>
        <dbReference type="ChEBI" id="CHEBI:58359"/>
    </ligand>
</feature>
<feature type="binding site" evidence="7">
    <location>
        <position position="520"/>
    </location>
    <ligand>
        <name>deamido-NAD(+)</name>
        <dbReference type="ChEBI" id="CHEBI:58437"/>
        <note>ligand shared between two neighboring subunits</note>
    </ligand>
</feature>
<dbReference type="InterPro" id="IPR000132">
    <property type="entry name" value="Nitrilase/CN_hydratase_CS"/>
</dbReference>
<feature type="binding site" evidence="7">
    <location>
        <position position="410"/>
    </location>
    <ligand>
        <name>deamido-NAD(+)</name>
        <dbReference type="ChEBI" id="CHEBI:58437"/>
        <note>ligand shared between two neighboring subunits</note>
    </ligand>
</feature>
<dbReference type="InterPro" id="IPR014729">
    <property type="entry name" value="Rossmann-like_a/b/a_fold"/>
</dbReference>
<dbReference type="InterPro" id="IPR036526">
    <property type="entry name" value="C-N_Hydrolase_sf"/>
</dbReference>
<comment type="function">
    <text evidence="7">Catalyzes the ATP-dependent amidation of deamido-NAD to form NAD. Uses L-glutamine as a nitrogen source.</text>
</comment>
<dbReference type="GO" id="GO:0000257">
    <property type="term" value="F:nitrilase activity"/>
    <property type="evidence" value="ECO:0007669"/>
    <property type="project" value="UniProtKB-ARBA"/>
</dbReference>
<feature type="active site" description="Proton acceptor" evidence="9">
    <location>
        <position position="41"/>
    </location>
</feature>
<evidence type="ECO:0000256" key="5">
    <source>
        <dbReference type="ARBA" id="ARBA00022840"/>
    </source>
</evidence>
<dbReference type="KEGG" id="ole:K0B96_10575"/>
<dbReference type="Gene3D" id="3.60.110.10">
    <property type="entry name" value="Carbon-nitrogen hydrolase"/>
    <property type="match status" value="1"/>
</dbReference>
<keyword evidence="3 7" id="KW-0436">Ligase</keyword>
<dbReference type="InterPro" id="IPR003694">
    <property type="entry name" value="NAD_synthase"/>
</dbReference>
<comment type="caution">
    <text evidence="7">Lacks conserved residue(s) required for the propagation of feature annotation.</text>
</comment>
<dbReference type="NCBIfam" id="NF010588">
    <property type="entry name" value="PRK13981.1"/>
    <property type="match status" value="1"/>
</dbReference>
<dbReference type="Pfam" id="PF02540">
    <property type="entry name" value="NAD_synthase"/>
    <property type="match status" value="1"/>
</dbReference>
<dbReference type="GO" id="GO:0004359">
    <property type="term" value="F:glutaminase activity"/>
    <property type="evidence" value="ECO:0007669"/>
    <property type="project" value="InterPro"/>
</dbReference>
<proteinExistence type="inferred from homology"/>
<feature type="active site" description="Proton acceptor; for glutaminase activity" evidence="7">
    <location>
        <position position="41"/>
    </location>
</feature>
<evidence type="ECO:0000256" key="10">
    <source>
        <dbReference type="RuleBase" id="RU003811"/>
    </source>
</evidence>
<feature type="active site" description="Nucleophile; for glutaminase activity" evidence="7">
    <location>
        <position position="148"/>
    </location>
</feature>
<dbReference type="CDD" id="cd07570">
    <property type="entry name" value="GAT_Gln-NAD-synth"/>
    <property type="match status" value="1"/>
</dbReference>
<dbReference type="RefSeq" id="WP_220160871.1">
    <property type="nucleotide sequence ID" value="NZ_CP080507.1"/>
</dbReference>
<dbReference type="GO" id="GO:0005524">
    <property type="term" value="F:ATP binding"/>
    <property type="evidence" value="ECO:0007669"/>
    <property type="project" value="UniProtKB-UniRule"/>
</dbReference>
<evidence type="ECO:0000313" key="13">
    <source>
        <dbReference type="Proteomes" id="UP000825051"/>
    </source>
</evidence>
<evidence type="ECO:0000313" key="12">
    <source>
        <dbReference type="EMBL" id="QYM77767.1"/>
    </source>
</evidence>
<keyword evidence="5 7" id="KW-0067">ATP-binding</keyword>
<protein>
    <recommendedName>
        <fullName evidence="7 8">Glutamine-dependent NAD(+) synthetase</fullName>
        <ecNumber evidence="7 8">6.3.5.1</ecNumber>
    </recommendedName>
    <alternativeName>
        <fullName evidence="7 8">NAD(+) synthase [glutamine-hydrolyzing]</fullName>
    </alternativeName>
</protein>
<feature type="binding site" evidence="7">
    <location>
        <begin position="298"/>
        <end position="305"/>
    </location>
    <ligand>
        <name>ATP</name>
        <dbReference type="ChEBI" id="CHEBI:30616"/>
    </ligand>
</feature>
<dbReference type="InterPro" id="IPR014445">
    <property type="entry name" value="Gln-dep_NAD_synthase"/>
</dbReference>
<reference evidence="12" key="1">
    <citation type="submission" date="2021-08" db="EMBL/GenBank/DDBJ databases">
        <title>Genome of a novel bacterium of the phylum Verrucomicrobia, Oleiharenicola sp. KSB-15.</title>
        <authorList>
            <person name="Chung J.-H."/>
            <person name="Ahn J.-H."/>
            <person name="Yoon Y."/>
            <person name="Kim D.-Y."/>
            <person name="An S.-H."/>
            <person name="Park I."/>
            <person name="Yeon J."/>
        </authorList>
    </citation>
    <scope>NUCLEOTIDE SEQUENCE</scope>
    <source>
        <strain evidence="12">KSB-15</strain>
    </source>
</reference>
<dbReference type="Gene3D" id="3.40.50.620">
    <property type="entry name" value="HUPs"/>
    <property type="match status" value="1"/>
</dbReference>
<evidence type="ECO:0000256" key="7">
    <source>
        <dbReference type="HAMAP-Rule" id="MF_02090"/>
    </source>
</evidence>
<evidence type="ECO:0000256" key="1">
    <source>
        <dbReference type="ARBA" id="ARBA00005188"/>
    </source>
</evidence>
<evidence type="ECO:0000259" key="11">
    <source>
        <dbReference type="PROSITE" id="PS50263"/>
    </source>
</evidence>
<comment type="pathway">
    <text evidence="1 7 8">Cofactor biosynthesis; NAD(+) biosynthesis; NAD(+) from deamido-NAD(+) (L-Gln route): step 1/1.</text>
</comment>
<dbReference type="AlphaFoldDB" id="A0A8F9XF70"/>
<evidence type="ECO:0000256" key="3">
    <source>
        <dbReference type="ARBA" id="ARBA00022598"/>
    </source>
</evidence>
<dbReference type="PROSITE" id="PS50263">
    <property type="entry name" value="CN_HYDROLASE"/>
    <property type="match status" value="1"/>
</dbReference>
<dbReference type="FunFam" id="3.40.50.620:FF:000106">
    <property type="entry name" value="Glutamine-dependent NAD(+) synthetase"/>
    <property type="match status" value="1"/>
</dbReference>
<feature type="binding site" evidence="7">
    <location>
        <position position="405"/>
    </location>
    <ligand>
        <name>ATP</name>
        <dbReference type="ChEBI" id="CHEBI:30616"/>
    </ligand>
</feature>
<dbReference type="EC" id="6.3.5.1" evidence="7 8"/>
<feature type="binding site" evidence="7">
    <location>
        <position position="118"/>
    </location>
    <ligand>
        <name>L-glutamine</name>
        <dbReference type="ChEBI" id="CHEBI:58359"/>
    </ligand>
</feature>
<dbReference type="EMBL" id="CP080507">
    <property type="protein sequence ID" value="QYM77767.1"/>
    <property type="molecule type" value="Genomic_DNA"/>
</dbReference>
<dbReference type="PROSITE" id="PS00920">
    <property type="entry name" value="NITRIL_CHT_1"/>
    <property type="match status" value="1"/>
</dbReference>
<dbReference type="CDD" id="cd00553">
    <property type="entry name" value="NAD_synthase"/>
    <property type="match status" value="1"/>
</dbReference>
<keyword evidence="4 7" id="KW-0547">Nucleotide-binding</keyword>
<dbReference type="NCBIfam" id="TIGR00552">
    <property type="entry name" value="nadE"/>
    <property type="match status" value="1"/>
</dbReference>
<name>A0A8F9XF70_9BACT</name>